<evidence type="ECO:0000313" key="3">
    <source>
        <dbReference type="Proteomes" id="UP000250235"/>
    </source>
</evidence>
<gene>
    <name evidence="2" type="ORF">F511_22168</name>
</gene>
<reference evidence="2 3" key="1">
    <citation type="journal article" date="2015" name="Proc. Natl. Acad. Sci. U.S.A.">
        <title>The resurrection genome of Boea hygrometrica: A blueprint for survival of dehydration.</title>
        <authorList>
            <person name="Xiao L."/>
            <person name="Yang G."/>
            <person name="Zhang L."/>
            <person name="Yang X."/>
            <person name="Zhao S."/>
            <person name="Ji Z."/>
            <person name="Zhou Q."/>
            <person name="Hu M."/>
            <person name="Wang Y."/>
            <person name="Chen M."/>
            <person name="Xu Y."/>
            <person name="Jin H."/>
            <person name="Xiao X."/>
            <person name="Hu G."/>
            <person name="Bao F."/>
            <person name="Hu Y."/>
            <person name="Wan P."/>
            <person name="Li L."/>
            <person name="Deng X."/>
            <person name="Kuang T."/>
            <person name="Xiang C."/>
            <person name="Zhu J.K."/>
            <person name="Oliver M.J."/>
            <person name="He Y."/>
        </authorList>
    </citation>
    <scope>NUCLEOTIDE SEQUENCE [LARGE SCALE GENOMIC DNA]</scope>
    <source>
        <strain evidence="3">cv. XS01</strain>
    </source>
</reference>
<evidence type="ECO:0000256" key="1">
    <source>
        <dbReference type="SAM" id="MobiDB-lite"/>
    </source>
</evidence>
<evidence type="ECO:0000313" key="2">
    <source>
        <dbReference type="EMBL" id="KZV38398.1"/>
    </source>
</evidence>
<feature type="compositionally biased region" description="Basic and acidic residues" evidence="1">
    <location>
        <begin position="129"/>
        <end position="155"/>
    </location>
</feature>
<keyword evidence="3" id="KW-1185">Reference proteome</keyword>
<dbReference type="AlphaFoldDB" id="A0A2Z7BXN3"/>
<organism evidence="2 3">
    <name type="scientific">Dorcoceras hygrometricum</name>
    <dbReference type="NCBI Taxonomy" id="472368"/>
    <lineage>
        <taxon>Eukaryota</taxon>
        <taxon>Viridiplantae</taxon>
        <taxon>Streptophyta</taxon>
        <taxon>Embryophyta</taxon>
        <taxon>Tracheophyta</taxon>
        <taxon>Spermatophyta</taxon>
        <taxon>Magnoliopsida</taxon>
        <taxon>eudicotyledons</taxon>
        <taxon>Gunneridae</taxon>
        <taxon>Pentapetalae</taxon>
        <taxon>asterids</taxon>
        <taxon>lamiids</taxon>
        <taxon>Lamiales</taxon>
        <taxon>Gesneriaceae</taxon>
        <taxon>Didymocarpoideae</taxon>
        <taxon>Trichosporeae</taxon>
        <taxon>Loxocarpinae</taxon>
        <taxon>Dorcoceras</taxon>
    </lineage>
</organism>
<protein>
    <submittedName>
        <fullName evidence="2">Uncharacterized protein</fullName>
    </submittedName>
</protein>
<sequence>MAASFSVNALQVEFESMLAMEHAGMVSMFKSMVDTELEGFLAASGSVFEAAVVEFFANTKVIAGNIVSLVTSRKLELSKEILLKLLGCQPRDGWVFGYSEAGAARDTTTGGPKVDTDTRIGEAYIDAGPEGHERTSLEQDEKVVGDNYNNDRQDRNLGCGTQTDQEGPDENVSNVAKGEQEKSTPDGLASHEGETTEIEDWVDKDERIEQDESSTQLEKGTTTNDRAIIVRSGPEQPTQQTMTYTGQDIFAPIQIQVINWATHIFPKIDPAEKGKGMLEVVARPNLVEEHCQLVLNTAWEYVSRTMAAFDEWMHFRTAELKEIERQHRDQRVLAGLPIVAPKASFVGDGANIATPQITLLEVHIGLSTGAASTQSAHPQTLAFDFSSQANQEQVQAQESDQRKEQIDEVVRSDVNIEGTADETGSIRLKLISTRLMTSKCAKRAVLWVDSRNNRVLVRVLLNLKILLETNQTL</sequence>
<accession>A0A2Z7BXN3</accession>
<dbReference type="Proteomes" id="UP000250235">
    <property type="component" value="Unassembled WGS sequence"/>
</dbReference>
<proteinExistence type="predicted"/>
<dbReference type="EMBL" id="KV001962">
    <property type="protein sequence ID" value="KZV38398.1"/>
    <property type="molecule type" value="Genomic_DNA"/>
</dbReference>
<name>A0A2Z7BXN3_9LAMI</name>
<feature type="region of interest" description="Disordered" evidence="1">
    <location>
        <begin position="125"/>
        <end position="199"/>
    </location>
</feature>
<feature type="compositionally biased region" description="Basic and acidic residues" evidence="1">
    <location>
        <begin position="178"/>
        <end position="194"/>
    </location>
</feature>